<evidence type="ECO:0000256" key="4">
    <source>
        <dbReference type="ARBA" id="ARBA00022898"/>
    </source>
</evidence>
<keyword evidence="2 5" id="KW-0032">Aminotransferase</keyword>
<evidence type="ECO:0000256" key="5">
    <source>
        <dbReference type="RuleBase" id="RU000481"/>
    </source>
</evidence>
<dbReference type="AlphaFoldDB" id="A0A9W6WAC9"/>
<dbReference type="InterPro" id="IPR015422">
    <property type="entry name" value="PyrdxlP-dep_Trfase_small"/>
</dbReference>
<reference evidence="7" key="1">
    <citation type="submission" date="2023-03" db="EMBL/GenBank/DDBJ databases">
        <title>Actinorhabdospora filicis NBRC 111898.</title>
        <authorList>
            <person name="Ichikawa N."/>
            <person name="Sato H."/>
            <person name="Tonouchi N."/>
        </authorList>
    </citation>
    <scope>NUCLEOTIDE SEQUENCE</scope>
    <source>
        <strain evidence="7">NBRC 111898</strain>
    </source>
</reference>
<proteinExistence type="inferred from homology"/>
<dbReference type="CDD" id="cd00609">
    <property type="entry name" value="AAT_like"/>
    <property type="match status" value="1"/>
</dbReference>
<dbReference type="GO" id="GO:0030170">
    <property type="term" value="F:pyridoxal phosphate binding"/>
    <property type="evidence" value="ECO:0007669"/>
    <property type="project" value="InterPro"/>
</dbReference>
<dbReference type="InterPro" id="IPR051326">
    <property type="entry name" value="Kynurenine-oxoglutarate_AT"/>
</dbReference>
<comment type="caution">
    <text evidence="7">The sequence shown here is derived from an EMBL/GenBank/DDBJ whole genome shotgun (WGS) entry which is preliminary data.</text>
</comment>
<dbReference type="Pfam" id="PF00155">
    <property type="entry name" value="Aminotran_1_2"/>
    <property type="match status" value="1"/>
</dbReference>
<evidence type="ECO:0000313" key="7">
    <source>
        <dbReference type="EMBL" id="GLZ77510.1"/>
    </source>
</evidence>
<dbReference type="PANTHER" id="PTHR43807">
    <property type="entry name" value="FI04487P"/>
    <property type="match status" value="1"/>
</dbReference>
<dbReference type="GO" id="GO:0005737">
    <property type="term" value="C:cytoplasm"/>
    <property type="evidence" value="ECO:0007669"/>
    <property type="project" value="TreeGrafter"/>
</dbReference>
<protein>
    <recommendedName>
        <fullName evidence="5">Aminotransferase</fullName>
        <ecNumber evidence="5">2.6.1.-</ecNumber>
    </recommendedName>
</protein>
<name>A0A9W6WAC9_9ACTN</name>
<feature type="domain" description="Aminotransferase class I/classII large" evidence="6">
    <location>
        <begin position="30"/>
        <end position="371"/>
    </location>
</feature>
<comment type="similarity">
    <text evidence="5">Belongs to the class-I pyridoxal-phosphate-dependent aminotransferase family.</text>
</comment>
<evidence type="ECO:0000313" key="8">
    <source>
        <dbReference type="Proteomes" id="UP001165079"/>
    </source>
</evidence>
<organism evidence="7 8">
    <name type="scientific">Actinorhabdospora filicis</name>
    <dbReference type="NCBI Taxonomy" id="1785913"/>
    <lineage>
        <taxon>Bacteria</taxon>
        <taxon>Bacillati</taxon>
        <taxon>Actinomycetota</taxon>
        <taxon>Actinomycetes</taxon>
        <taxon>Micromonosporales</taxon>
        <taxon>Micromonosporaceae</taxon>
        <taxon>Actinorhabdospora</taxon>
    </lineage>
</organism>
<accession>A0A9W6WAC9</accession>
<dbReference type="EC" id="2.6.1.-" evidence="5"/>
<dbReference type="InterPro" id="IPR015421">
    <property type="entry name" value="PyrdxlP-dep_Trfase_major"/>
</dbReference>
<keyword evidence="4" id="KW-0663">Pyridoxal phosphate</keyword>
<dbReference type="SUPFAM" id="SSF53383">
    <property type="entry name" value="PLP-dependent transferases"/>
    <property type="match status" value="1"/>
</dbReference>
<dbReference type="InterPro" id="IPR004838">
    <property type="entry name" value="NHTrfase_class1_PyrdxlP-BS"/>
</dbReference>
<sequence>MTGPRIAARARAIPLGLGKSLHATPGPGSIDLSIGLPGYPEPPAELVEAAIGRLRSGDHQYEETAGSPGARALIAASYDVPTDPDTEVTITNGATEALTAALLTFCEPGDEVIVFEPFYTNFLSAIALSGARPRFVRLHAPDWTYDPAELAAAFTPATRAIIVNTPNNPTGHVFTPAELTEIARHCRERDIPLLADEVYAHYVHEGRWTSVTGIEEARDLCVAIGSLSKSHAVSGWRIGHIRAPAPLTAAIRRVHEAITGSTAAPLQNALVLAGLTPSTWDQAALMRSLRDRALTAFQTLGLKTFTPAGGCYFLADAPDASGFACAERLYADHGIIIAPGELFYAEPPETARIRVAFNKSPELIEKLVERVAQG</sequence>
<evidence type="ECO:0000256" key="2">
    <source>
        <dbReference type="ARBA" id="ARBA00022576"/>
    </source>
</evidence>
<gene>
    <name evidence="7" type="ORF">Afil01_23170</name>
</gene>
<dbReference type="EMBL" id="BSTX01000001">
    <property type="protein sequence ID" value="GLZ77510.1"/>
    <property type="molecule type" value="Genomic_DNA"/>
</dbReference>
<dbReference type="PANTHER" id="PTHR43807:SF20">
    <property type="entry name" value="FI04487P"/>
    <property type="match status" value="1"/>
</dbReference>
<dbReference type="GO" id="GO:0016212">
    <property type="term" value="F:kynurenine-oxoglutarate transaminase activity"/>
    <property type="evidence" value="ECO:0007669"/>
    <property type="project" value="TreeGrafter"/>
</dbReference>
<dbReference type="Gene3D" id="3.90.1150.10">
    <property type="entry name" value="Aspartate Aminotransferase, domain 1"/>
    <property type="match status" value="1"/>
</dbReference>
<dbReference type="RefSeq" id="WP_285662611.1">
    <property type="nucleotide sequence ID" value="NZ_BSTX01000001.1"/>
</dbReference>
<dbReference type="PROSITE" id="PS00105">
    <property type="entry name" value="AA_TRANSFER_CLASS_1"/>
    <property type="match status" value="1"/>
</dbReference>
<comment type="cofactor">
    <cofactor evidence="1 5">
        <name>pyridoxal 5'-phosphate</name>
        <dbReference type="ChEBI" id="CHEBI:597326"/>
    </cofactor>
</comment>
<evidence type="ECO:0000259" key="6">
    <source>
        <dbReference type="Pfam" id="PF00155"/>
    </source>
</evidence>
<keyword evidence="3 5" id="KW-0808">Transferase</keyword>
<evidence type="ECO:0000256" key="1">
    <source>
        <dbReference type="ARBA" id="ARBA00001933"/>
    </source>
</evidence>
<dbReference type="Proteomes" id="UP001165079">
    <property type="component" value="Unassembled WGS sequence"/>
</dbReference>
<keyword evidence="8" id="KW-1185">Reference proteome</keyword>
<evidence type="ECO:0000256" key="3">
    <source>
        <dbReference type="ARBA" id="ARBA00022679"/>
    </source>
</evidence>
<dbReference type="InterPro" id="IPR004839">
    <property type="entry name" value="Aminotransferase_I/II_large"/>
</dbReference>
<dbReference type="InterPro" id="IPR015424">
    <property type="entry name" value="PyrdxlP-dep_Trfase"/>
</dbReference>
<dbReference type="Gene3D" id="3.40.640.10">
    <property type="entry name" value="Type I PLP-dependent aspartate aminotransferase-like (Major domain)"/>
    <property type="match status" value="1"/>
</dbReference>